<feature type="transmembrane region" description="Helical" evidence="11">
    <location>
        <begin position="175"/>
        <end position="194"/>
    </location>
</feature>
<evidence type="ECO:0000256" key="9">
    <source>
        <dbReference type="ARBA" id="ARBA00023136"/>
    </source>
</evidence>
<dbReference type="InterPro" id="IPR011527">
    <property type="entry name" value="ABC1_TM_dom"/>
</dbReference>
<dbReference type="FunFam" id="1.20.1560.10:FF:000057">
    <property type="entry name" value="ABC multidrug transporter SitT"/>
    <property type="match status" value="1"/>
</dbReference>
<evidence type="ECO:0000256" key="4">
    <source>
        <dbReference type="ARBA" id="ARBA00022692"/>
    </source>
</evidence>
<feature type="transmembrane region" description="Helical" evidence="11">
    <location>
        <begin position="739"/>
        <end position="765"/>
    </location>
</feature>
<feature type="transmembrane region" description="Helical" evidence="11">
    <location>
        <begin position="280"/>
        <end position="303"/>
    </location>
</feature>
<keyword evidence="7" id="KW-0067">ATP-binding</keyword>
<feature type="domain" description="ABC transmembrane type-1" evidence="13">
    <location>
        <begin position="52"/>
        <end position="343"/>
    </location>
</feature>
<dbReference type="InterPro" id="IPR039421">
    <property type="entry name" value="Type_1_exporter"/>
</dbReference>
<dbReference type="Pfam" id="PF00005">
    <property type="entry name" value="ABC_tran"/>
    <property type="match status" value="2"/>
</dbReference>
<evidence type="ECO:0000256" key="11">
    <source>
        <dbReference type="SAM" id="Phobius"/>
    </source>
</evidence>
<reference evidence="14 15" key="1">
    <citation type="submission" date="2015-01" db="EMBL/GenBank/DDBJ databases">
        <title>The Genome Sequence of Exophiala oligosperma CBS72588.</title>
        <authorList>
            <consortium name="The Broad Institute Genomics Platform"/>
            <person name="Cuomo C."/>
            <person name="de Hoog S."/>
            <person name="Gorbushina A."/>
            <person name="Stielow B."/>
            <person name="Teixiera M."/>
            <person name="Abouelleil A."/>
            <person name="Chapman S.B."/>
            <person name="Priest M."/>
            <person name="Young S.K."/>
            <person name="Wortman J."/>
            <person name="Nusbaum C."/>
            <person name="Birren B."/>
        </authorList>
    </citation>
    <scope>NUCLEOTIDE SEQUENCE [LARGE SCALE GENOMIC DNA]</scope>
    <source>
        <strain evidence="14 15">CBS 72588</strain>
    </source>
</reference>
<dbReference type="PROSITE" id="PS50929">
    <property type="entry name" value="ABC_TM1F"/>
    <property type="match status" value="2"/>
</dbReference>
<evidence type="ECO:0000259" key="12">
    <source>
        <dbReference type="PROSITE" id="PS50893"/>
    </source>
</evidence>
<dbReference type="GO" id="GO:0005524">
    <property type="term" value="F:ATP binding"/>
    <property type="evidence" value="ECO:0007669"/>
    <property type="project" value="UniProtKB-KW"/>
</dbReference>
<sequence>MADETEKKRPSQDGSHSSSHAPTPEEKEAEGSITDYLRIFRYADKYDWTLNVIAFICAIASGASLPLMSIIFGSFTNKFNNYNAGDESPEAFKADVDHFVLWFIYLFIGKFVLTYISTAAVTISAIRTTRTLRRVFLECTLRQEVWHFDKQSNGAIATQVTTNGNRIQTGIAEKLVFTIQSLSMFFSAFVVALASQWKLALITMSVIPAIFLVTGICIAIDATQEARITRIYSRAAVLAEEVLSSIRTVHAFYARKKMAEKYDVFLQQAHQEGNKKSPNYGVLFSTEYFCVYSAIALAFWKGFRMYESGEVADVGKVFTVVLSVTIAATSISMLAPQIQSFTNAASSASELFSIIDKPTQLDPLDPSGKQPESCQGQIEILDLSFAYPSRPSAEVLRDFSLTIPAGKTTALVGASGSGKSTMVGLLERWYLPSSGRIILDGLDLEQYNVKWLRSRIRLVQQEPVLFRGTIFQNVANGFVDEQRDLPRERQMELVQEACKASNADVFINELPNGYDTEVGERAGALSGGQRQRIAIARSIVSDPKILLLDEATSALDPKAEKVVQDALNRVSKDRTTLVIAHKLATVKSADNIAVISQGKIVEQGTHHELIESNGHYAALVRAQDLGADEQEENDKILQEKKALGAAGERVTLERTHTTATSQAGDLEKQKAPVGTLGYSLIKCILIMFYEQKNLYWCFLLSTIAVLICGATFPGQALLFSRLLTVFELTGHEAQERADFYALMFFVVALGNLVGYFTIGWTCNVVSQVVTHRYRAEMFQRVLDQDIEFFDIPENTSGALTSKLSVLPTQLQELISANILLIFIVIVNIVSSSALALAYGWKLGLVVVFGALPPLLMAGYLRIRLETKLQAGNSENFAESAGLASEAVTSIRTVASLTLEGHVLRQYSGMLGKVVLRSTKALVWTMFWFSLSQSIEFLAMALGFWYGSRLLASGEYTTAQFYIIFVGVLFAGQAAGQFFGYSTSLTAARGAANYILWLRTLKPTIRETDENKKTGPEGEGPVDLEDIEFRYRQRDTARVLRGISMTIEPGQFVAYVGASGCGKSTLIALLERFYDPSSGRICLAHKDIAEMSPRLYRGHMSLVQQEPTLYQGSVRENVSLGLDFEPSEEQVKEACRKANALDFVISLPEGFDTPCGSRGMQFSGGQRQRIAIARALIRNPKLLLLDEATSALDTQSERLVQAALDEASMTRTTIAVAHRLSTIRDADVIFVFANGRIAEMGTHAELQRLKGRYYEMCLAQSLDQA</sequence>
<evidence type="ECO:0000256" key="2">
    <source>
        <dbReference type="ARBA" id="ARBA00007577"/>
    </source>
</evidence>
<dbReference type="InterPro" id="IPR017871">
    <property type="entry name" value="ABC_transporter-like_CS"/>
</dbReference>
<comment type="subcellular location">
    <subcellularLocation>
        <location evidence="1">Membrane</location>
        <topology evidence="1">Multi-pass membrane protein</topology>
    </subcellularLocation>
</comment>
<dbReference type="SUPFAM" id="SSF90123">
    <property type="entry name" value="ABC transporter transmembrane region"/>
    <property type="match status" value="2"/>
</dbReference>
<keyword evidence="9 11" id="KW-0472">Membrane</keyword>
<dbReference type="InterPro" id="IPR003593">
    <property type="entry name" value="AAA+_ATPase"/>
</dbReference>
<dbReference type="GeneID" id="27352854"/>
<evidence type="ECO:0000256" key="7">
    <source>
        <dbReference type="ARBA" id="ARBA00022840"/>
    </source>
</evidence>
<dbReference type="SMART" id="SM00382">
    <property type="entry name" value="AAA"/>
    <property type="match status" value="2"/>
</dbReference>
<dbReference type="PROSITE" id="PS50893">
    <property type="entry name" value="ABC_TRANSPORTER_2"/>
    <property type="match status" value="2"/>
</dbReference>
<dbReference type="OrthoDB" id="6500128at2759"/>
<dbReference type="CDD" id="cd18578">
    <property type="entry name" value="ABC_6TM_Pgp_ABCB1_D2_like"/>
    <property type="match status" value="1"/>
</dbReference>
<dbReference type="GO" id="GO:0016887">
    <property type="term" value="F:ATP hydrolysis activity"/>
    <property type="evidence" value="ECO:0007669"/>
    <property type="project" value="InterPro"/>
</dbReference>
<feature type="domain" description="ABC transporter" evidence="12">
    <location>
        <begin position="1021"/>
        <end position="1258"/>
    </location>
</feature>
<dbReference type="InterPro" id="IPR036640">
    <property type="entry name" value="ABC1_TM_sf"/>
</dbReference>
<evidence type="ECO:0000256" key="5">
    <source>
        <dbReference type="ARBA" id="ARBA00022737"/>
    </source>
</evidence>
<keyword evidence="3" id="KW-0813">Transport</keyword>
<feature type="transmembrane region" description="Helical" evidence="11">
    <location>
        <begin position="200"/>
        <end position="220"/>
    </location>
</feature>
<evidence type="ECO:0000256" key="8">
    <source>
        <dbReference type="ARBA" id="ARBA00022989"/>
    </source>
</evidence>
<dbReference type="InterPro" id="IPR003439">
    <property type="entry name" value="ABC_transporter-like_ATP-bd"/>
</dbReference>
<dbReference type="CDD" id="cd18577">
    <property type="entry name" value="ABC_6TM_Pgp_ABCB1_D1_like"/>
    <property type="match status" value="1"/>
</dbReference>
<dbReference type="GO" id="GO:0090374">
    <property type="term" value="P:oligopeptide export from mitochondrion"/>
    <property type="evidence" value="ECO:0007669"/>
    <property type="project" value="TreeGrafter"/>
</dbReference>
<feature type="domain" description="ABC transporter" evidence="12">
    <location>
        <begin position="378"/>
        <end position="622"/>
    </location>
</feature>
<dbReference type="FunFam" id="3.40.50.300:FF:000913">
    <property type="entry name" value="ABC multidrug transporter SitT"/>
    <property type="match status" value="1"/>
</dbReference>
<evidence type="ECO:0000256" key="6">
    <source>
        <dbReference type="ARBA" id="ARBA00022741"/>
    </source>
</evidence>
<dbReference type="Proteomes" id="UP000053342">
    <property type="component" value="Unassembled WGS sequence"/>
</dbReference>
<keyword evidence="6" id="KW-0547">Nucleotide-binding</keyword>
<evidence type="ECO:0000313" key="14">
    <source>
        <dbReference type="EMBL" id="KIW48162.1"/>
    </source>
</evidence>
<feature type="transmembrane region" description="Helical" evidence="11">
    <location>
        <begin position="920"/>
        <end position="946"/>
    </location>
</feature>
<dbReference type="Pfam" id="PF00664">
    <property type="entry name" value="ABC_membrane"/>
    <property type="match status" value="2"/>
</dbReference>
<dbReference type="GO" id="GO:0005743">
    <property type="term" value="C:mitochondrial inner membrane"/>
    <property type="evidence" value="ECO:0007669"/>
    <property type="project" value="TreeGrafter"/>
</dbReference>
<evidence type="ECO:0000256" key="1">
    <source>
        <dbReference type="ARBA" id="ARBA00004141"/>
    </source>
</evidence>
<evidence type="ECO:0000256" key="3">
    <source>
        <dbReference type="ARBA" id="ARBA00022448"/>
    </source>
</evidence>
<gene>
    <name evidence="14" type="ORF">PV06_00780</name>
</gene>
<feature type="transmembrane region" description="Helical" evidence="11">
    <location>
        <begin position="844"/>
        <end position="862"/>
    </location>
</feature>
<feature type="transmembrane region" description="Helical" evidence="11">
    <location>
        <begin position="818"/>
        <end position="838"/>
    </location>
</feature>
<keyword evidence="5" id="KW-0677">Repeat</keyword>
<dbReference type="STRING" id="215243.A0A0D2CE56"/>
<name>A0A0D2CE56_9EURO</name>
<dbReference type="HOGENOM" id="CLU_000604_17_8_1"/>
<dbReference type="Gene3D" id="1.20.1560.10">
    <property type="entry name" value="ABC transporter type 1, transmembrane domain"/>
    <property type="match status" value="1"/>
</dbReference>
<dbReference type="RefSeq" id="XP_016268378.1">
    <property type="nucleotide sequence ID" value="XM_016401325.1"/>
</dbReference>
<feature type="compositionally biased region" description="Basic and acidic residues" evidence="10">
    <location>
        <begin position="1"/>
        <end position="11"/>
    </location>
</feature>
<feature type="compositionally biased region" description="Polar residues" evidence="10">
    <location>
        <begin position="12"/>
        <end position="21"/>
    </location>
</feature>
<evidence type="ECO:0000259" key="13">
    <source>
        <dbReference type="PROSITE" id="PS50929"/>
    </source>
</evidence>
<keyword evidence="8 11" id="KW-1133">Transmembrane helix</keyword>
<feature type="transmembrane region" description="Helical" evidence="11">
    <location>
        <begin position="48"/>
        <end position="72"/>
    </location>
</feature>
<dbReference type="GO" id="GO:0015421">
    <property type="term" value="F:ABC-type oligopeptide transporter activity"/>
    <property type="evidence" value="ECO:0007669"/>
    <property type="project" value="TreeGrafter"/>
</dbReference>
<dbReference type="VEuPathDB" id="FungiDB:PV06_00780"/>
<keyword evidence="4 11" id="KW-0812">Transmembrane</keyword>
<feature type="transmembrane region" description="Helical" evidence="11">
    <location>
        <begin position="694"/>
        <end position="719"/>
    </location>
</feature>
<evidence type="ECO:0000313" key="15">
    <source>
        <dbReference type="Proteomes" id="UP000053342"/>
    </source>
</evidence>
<dbReference type="InterPro" id="IPR027417">
    <property type="entry name" value="P-loop_NTPase"/>
</dbReference>
<organism evidence="14 15">
    <name type="scientific">Exophiala oligosperma</name>
    <dbReference type="NCBI Taxonomy" id="215243"/>
    <lineage>
        <taxon>Eukaryota</taxon>
        <taxon>Fungi</taxon>
        <taxon>Dikarya</taxon>
        <taxon>Ascomycota</taxon>
        <taxon>Pezizomycotina</taxon>
        <taxon>Eurotiomycetes</taxon>
        <taxon>Chaetothyriomycetidae</taxon>
        <taxon>Chaetothyriales</taxon>
        <taxon>Herpotrichiellaceae</taxon>
        <taxon>Exophiala</taxon>
    </lineage>
</organism>
<evidence type="ECO:0000256" key="10">
    <source>
        <dbReference type="SAM" id="MobiDB-lite"/>
    </source>
</evidence>
<feature type="transmembrane region" description="Helical" evidence="11">
    <location>
        <begin position="958"/>
        <end position="978"/>
    </location>
</feature>
<feature type="region of interest" description="Disordered" evidence="10">
    <location>
        <begin position="1"/>
        <end position="29"/>
    </location>
</feature>
<feature type="transmembrane region" description="Helical" evidence="11">
    <location>
        <begin position="315"/>
        <end position="335"/>
    </location>
</feature>
<protein>
    <submittedName>
        <fullName evidence="14">Uncharacterized protein</fullName>
    </submittedName>
</protein>
<dbReference type="PANTHER" id="PTHR43394">
    <property type="entry name" value="ATP-DEPENDENT PERMEASE MDL1, MITOCHONDRIAL"/>
    <property type="match status" value="1"/>
</dbReference>
<dbReference type="SUPFAM" id="SSF52540">
    <property type="entry name" value="P-loop containing nucleoside triphosphate hydrolases"/>
    <property type="match status" value="2"/>
</dbReference>
<dbReference type="AlphaFoldDB" id="A0A0D2CE56"/>
<dbReference type="PROSITE" id="PS00211">
    <property type="entry name" value="ABC_TRANSPORTER_1"/>
    <property type="match status" value="2"/>
</dbReference>
<dbReference type="EMBL" id="KN847332">
    <property type="protein sequence ID" value="KIW48162.1"/>
    <property type="molecule type" value="Genomic_DNA"/>
</dbReference>
<keyword evidence="15" id="KW-1185">Reference proteome</keyword>
<proteinExistence type="inferred from homology"/>
<accession>A0A0D2CE56</accession>
<dbReference type="Gene3D" id="3.40.50.300">
    <property type="entry name" value="P-loop containing nucleotide triphosphate hydrolases"/>
    <property type="match status" value="2"/>
</dbReference>
<comment type="similarity">
    <text evidence="2">Belongs to the ABC transporter superfamily. ABCB family. Multidrug resistance exporter (TC 3.A.1.201) subfamily.</text>
</comment>
<dbReference type="PANTHER" id="PTHR43394:SF11">
    <property type="entry name" value="ATP-BINDING CASSETTE TRANSPORTER"/>
    <property type="match status" value="1"/>
</dbReference>
<feature type="transmembrane region" description="Helical" evidence="11">
    <location>
        <begin position="99"/>
        <end position="126"/>
    </location>
</feature>
<dbReference type="CDD" id="cd03249">
    <property type="entry name" value="ABC_MTABC3_MDL1_MDL2"/>
    <property type="match status" value="2"/>
</dbReference>
<feature type="domain" description="ABC transmembrane type-1" evidence="13">
    <location>
        <begin position="699"/>
        <end position="986"/>
    </location>
</feature>
<dbReference type="FunFam" id="3.40.50.300:FF:000251">
    <property type="entry name" value="ABC transporter B family member 19"/>
    <property type="match status" value="1"/>
</dbReference>